<evidence type="ECO:0000256" key="4">
    <source>
        <dbReference type="ARBA" id="ARBA00023002"/>
    </source>
</evidence>
<reference evidence="7" key="1">
    <citation type="journal article" date="2019" name="Int. J. Syst. Evol. Microbiol.">
        <title>The Global Catalogue of Microorganisms (GCM) 10K type strain sequencing project: providing services to taxonomists for standard genome sequencing and annotation.</title>
        <authorList>
            <consortium name="The Broad Institute Genomics Platform"/>
            <consortium name="The Broad Institute Genome Sequencing Center for Infectious Disease"/>
            <person name="Wu L."/>
            <person name="Ma J."/>
        </authorList>
    </citation>
    <scope>NUCLEOTIDE SEQUENCE [LARGE SCALE GENOMIC DNA]</scope>
    <source>
        <strain evidence="7">CCUG 49452</strain>
    </source>
</reference>
<keyword evidence="2" id="KW-0285">Flavoprotein</keyword>
<dbReference type="EC" id="1.13.12.-" evidence="6"/>
<dbReference type="InterPro" id="IPR013785">
    <property type="entry name" value="Aldolase_TIM"/>
</dbReference>
<dbReference type="EMBL" id="JBHSHJ010000010">
    <property type="protein sequence ID" value="MFC4789737.1"/>
    <property type="molecule type" value="Genomic_DNA"/>
</dbReference>
<proteinExistence type="inferred from homology"/>
<evidence type="ECO:0000256" key="1">
    <source>
        <dbReference type="ARBA" id="ARBA00009881"/>
    </source>
</evidence>
<accession>A0ABV9QHC4</accession>
<dbReference type="Gene3D" id="3.20.20.70">
    <property type="entry name" value="Aldolase class I"/>
    <property type="match status" value="1"/>
</dbReference>
<dbReference type="InterPro" id="IPR004136">
    <property type="entry name" value="NMO"/>
</dbReference>
<gene>
    <name evidence="6" type="ORF">ACFO6X_12180</name>
</gene>
<dbReference type="Pfam" id="PF03060">
    <property type="entry name" value="NMO"/>
    <property type="match status" value="1"/>
</dbReference>
<organism evidence="6 7">
    <name type="scientific">Giesbergeria sinuosa</name>
    <dbReference type="NCBI Taxonomy" id="80883"/>
    <lineage>
        <taxon>Bacteria</taxon>
        <taxon>Pseudomonadati</taxon>
        <taxon>Pseudomonadota</taxon>
        <taxon>Betaproteobacteria</taxon>
        <taxon>Burkholderiales</taxon>
        <taxon>Comamonadaceae</taxon>
        <taxon>Giesbergeria</taxon>
    </lineage>
</organism>
<dbReference type="GO" id="GO:0016491">
    <property type="term" value="F:oxidoreductase activity"/>
    <property type="evidence" value="ECO:0007669"/>
    <property type="project" value="UniProtKB-KW"/>
</dbReference>
<evidence type="ECO:0000313" key="6">
    <source>
        <dbReference type="EMBL" id="MFC4789737.1"/>
    </source>
</evidence>
<dbReference type="PANTHER" id="PTHR42747:SF4">
    <property type="entry name" value="BLR1330 PROTEIN"/>
    <property type="match status" value="1"/>
</dbReference>
<keyword evidence="5" id="KW-0503">Monooxygenase</keyword>
<keyword evidence="7" id="KW-1185">Reference proteome</keyword>
<comment type="caution">
    <text evidence="6">The sequence shown here is derived from an EMBL/GenBank/DDBJ whole genome shotgun (WGS) entry which is preliminary data.</text>
</comment>
<sequence>MTISRHFTPAQQSFMDLLAASTLPLMAAPMFLVSGPELVVACARAGIIGSYPAANARNIEVLEQWMAQTREGVQQGNAAAAWALNMIVHSSYDRFAAELALVAKYQPKVVSTALGSPKRVLETVHGYGGIVMADVINPTLARKAADAGADVLVLVTHGAGGHTGTYHPFALLAEVRRFWQGPVGLAGAITTGLDIRAAQLLGADFVLAGTRFIATEESLAEPAYRDLLVRSYLEDLVQTKAVSGVLANWLKPTLEQAGFTPEQLKEEKKIDFSGDIVAAPKAWKSVWSAGHGVGGIDRVAQVAEVVAELQAGYAETLVREQQDLAALLPRYAAKAHSH</sequence>
<evidence type="ECO:0000256" key="3">
    <source>
        <dbReference type="ARBA" id="ARBA00022643"/>
    </source>
</evidence>
<dbReference type="PANTHER" id="PTHR42747">
    <property type="entry name" value="NITRONATE MONOOXYGENASE-RELATED"/>
    <property type="match status" value="1"/>
</dbReference>
<evidence type="ECO:0000256" key="2">
    <source>
        <dbReference type="ARBA" id="ARBA00022630"/>
    </source>
</evidence>
<comment type="similarity">
    <text evidence="1">Belongs to the nitronate monooxygenase family. NMO class I subfamily.</text>
</comment>
<dbReference type="CDD" id="cd04730">
    <property type="entry name" value="NPD_like"/>
    <property type="match status" value="1"/>
</dbReference>
<name>A0ABV9QHC4_9BURK</name>
<dbReference type="SUPFAM" id="SSF51412">
    <property type="entry name" value="Inosine monophosphate dehydrogenase (IMPDH)"/>
    <property type="match status" value="1"/>
</dbReference>
<evidence type="ECO:0000256" key="5">
    <source>
        <dbReference type="ARBA" id="ARBA00023033"/>
    </source>
</evidence>
<keyword evidence="3" id="KW-0288">FMN</keyword>
<evidence type="ECO:0000313" key="7">
    <source>
        <dbReference type="Proteomes" id="UP001596001"/>
    </source>
</evidence>
<dbReference type="RefSeq" id="WP_382433398.1">
    <property type="nucleotide sequence ID" value="NZ_JBHSHJ010000010.1"/>
</dbReference>
<dbReference type="Proteomes" id="UP001596001">
    <property type="component" value="Unassembled WGS sequence"/>
</dbReference>
<keyword evidence="4 6" id="KW-0560">Oxidoreductase</keyword>
<protein>
    <submittedName>
        <fullName evidence="6">NAD(P)H-dependent flavin oxidoreductase</fullName>
        <ecNumber evidence="6">1.13.12.-</ecNumber>
    </submittedName>
</protein>